<accession>V9M5E3</accession>
<protein>
    <submittedName>
        <fullName evidence="1">Uncharacterized protein</fullName>
    </submittedName>
</protein>
<organism evidence="1">
    <name type="scientific">Acinetobacter sp. M131</name>
    <dbReference type="NCBI Taxonomy" id="1280052"/>
    <lineage>
        <taxon>Bacteria</taxon>
        <taxon>Pseudomonadati</taxon>
        <taxon>Pseudomonadota</taxon>
        <taxon>Gammaproteobacteria</taxon>
        <taxon>Moraxellales</taxon>
        <taxon>Moraxellaceae</taxon>
        <taxon>Acinetobacter</taxon>
    </lineage>
</organism>
<dbReference type="EMBL" id="JX101642">
    <property type="protein sequence ID" value="AGC70604.1"/>
    <property type="molecule type" value="Genomic_DNA"/>
</dbReference>
<name>V9M5E3_9GAMM</name>
<dbReference type="AlphaFoldDB" id="V9M5E3"/>
<reference evidence="1" key="1">
    <citation type="submission" date="2012-05" db="EMBL/GenBank/DDBJ databases">
        <title>Sequencing and Analysis of an oxa-58 oxacillinase-encoding plasmid from Acinetobacter spp.</title>
        <authorList>
            <person name="Peng S.-M."/>
            <person name="Liao T.-L."/>
            <person name="Lin A.-C."/>
            <person name="Huang T.-W."/>
            <person name="Lauderdale T.-L."/>
            <person name="Chen Y.-T."/>
        </authorList>
    </citation>
    <scope>NUCLEOTIDE SEQUENCE</scope>
    <source>
        <strain evidence="1">M131</strain>
        <plasmid evidence="1">pM131-7</plasmid>
    </source>
</reference>
<geneLocation type="plasmid" evidence="1">
    <name>pM131-7</name>
</geneLocation>
<sequence length="57" mass="6652">MIKEYEKINLNSLESVVCGGCGVKFKPSKRFLEHGLHKPDCENFRIEFEKKPLERKA</sequence>
<dbReference type="RefSeq" id="WP_032073096.1">
    <property type="nucleotide sequence ID" value="NC_025170.1"/>
</dbReference>
<evidence type="ECO:0000313" key="1">
    <source>
        <dbReference type="EMBL" id="AGC70604.1"/>
    </source>
</evidence>
<proteinExistence type="predicted"/>
<keyword evidence="1" id="KW-0614">Plasmid</keyword>